<feature type="domain" description="Transketolase N-terminal" evidence="4">
    <location>
        <begin position="25"/>
        <end position="258"/>
    </location>
</feature>
<dbReference type="SUPFAM" id="SSF52518">
    <property type="entry name" value="Thiamin diphosphate-binding fold (THDP-binding)"/>
    <property type="match status" value="1"/>
</dbReference>
<evidence type="ECO:0000259" key="4">
    <source>
        <dbReference type="Pfam" id="PF00456"/>
    </source>
</evidence>
<comment type="caution">
    <text evidence="5">The sequence shown here is derived from an EMBL/GenBank/DDBJ whole genome shotgun (WGS) entry which is preliminary data.</text>
</comment>
<proteinExistence type="inferred from homology"/>
<dbReference type="InterPro" id="IPR029061">
    <property type="entry name" value="THDP-binding"/>
</dbReference>
<evidence type="ECO:0000313" key="6">
    <source>
        <dbReference type="Proteomes" id="UP000598820"/>
    </source>
</evidence>
<keyword evidence="6" id="KW-1185">Reference proteome</keyword>
<dbReference type="CDD" id="cd02012">
    <property type="entry name" value="TPP_TK"/>
    <property type="match status" value="1"/>
</dbReference>
<protein>
    <submittedName>
        <fullName evidence="5">Transketolase</fullName>
    </submittedName>
</protein>
<evidence type="ECO:0000313" key="5">
    <source>
        <dbReference type="EMBL" id="MBD2704585.1"/>
    </source>
</evidence>
<dbReference type="InterPro" id="IPR005474">
    <property type="entry name" value="Transketolase_N"/>
</dbReference>
<dbReference type="Proteomes" id="UP000598820">
    <property type="component" value="Unassembled WGS sequence"/>
</dbReference>
<reference evidence="5" key="1">
    <citation type="submission" date="2020-09" db="EMBL/GenBank/DDBJ databases">
        <authorList>
            <person name="Kim M.K."/>
        </authorList>
    </citation>
    <scope>NUCLEOTIDE SEQUENCE</scope>
    <source>
        <strain evidence="5">BT702</strain>
    </source>
</reference>
<gene>
    <name evidence="5" type="ORF">IC229_28345</name>
</gene>
<dbReference type="Gene3D" id="3.40.50.970">
    <property type="match status" value="1"/>
</dbReference>
<comment type="cofactor">
    <cofactor evidence="1">
        <name>thiamine diphosphate</name>
        <dbReference type="ChEBI" id="CHEBI:58937"/>
    </cofactor>
</comment>
<comment type="similarity">
    <text evidence="2">Belongs to the transketolase family.</text>
</comment>
<dbReference type="PANTHER" id="PTHR47514:SF1">
    <property type="entry name" value="TRANSKETOLASE N-TERMINAL SECTION-RELATED"/>
    <property type="match status" value="1"/>
</dbReference>
<organism evidence="5 6">
    <name type="scientific">Spirosoma profusum</name>
    <dbReference type="NCBI Taxonomy" id="2771354"/>
    <lineage>
        <taxon>Bacteria</taxon>
        <taxon>Pseudomonadati</taxon>
        <taxon>Bacteroidota</taxon>
        <taxon>Cytophagia</taxon>
        <taxon>Cytophagales</taxon>
        <taxon>Cytophagaceae</taxon>
        <taxon>Spirosoma</taxon>
    </lineage>
</organism>
<keyword evidence="3" id="KW-0786">Thiamine pyrophosphate</keyword>
<dbReference type="EMBL" id="JACWZY010000033">
    <property type="protein sequence ID" value="MBD2704585.1"/>
    <property type="molecule type" value="Genomic_DNA"/>
</dbReference>
<name>A0A926Y5F0_9BACT</name>
<dbReference type="RefSeq" id="WP_190891272.1">
    <property type="nucleotide sequence ID" value="NZ_JACWZY010000033.1"/>
</dbReference>
<accession>A0A926Y5F0</accession>
<evidence type="ECO:0000256" key="2">
    <source>
        <dbReference type="ARBA" id="ARBA00007131"/>
    </source>
</evidence>
<evidence type="ECO:0000256" key="1">
    <source>
        <dbReference type="ARBA" id="ARBA00001964"/>
    </source>
</evidence>
<dbReference type="PANTHER" id="PTHR47514">
    <property type="entry name" value="TRANSKETOLASE N-TERMINAL SECTION-RELATED"/>
    <property type="match status" value="1"/>
</dbReference>
<evidence type="ECO:0000256" key="3">
    <source>
        <dbReference type="ARBA" id="ARBA00023052"/>
    </source>
</evidence>
<dbReference type="Pfam" id="PF00456">
    <property type="entry name" value="Transketolase_N"/>
    <property type="match status" value="1"/>
</dbReference>
<dbReference type="AlphaFoldDB" id="A0A926Y5F0"/>
<sequence length="276" mass="29863">MTSTTELTDFQSLQGQLRLKILSLYHQAHAGHIGCSLSCVDLMIATLLLRKRDQDTFLLSKGHAAASLYACLNHLGDISDAELATYYHNGTTLPAHPAPNQHKGIPFATGSLGHGLPIGTGIAQASKMLGDGGRVFVLMSDGETNEGTTWEAAHFAMQHQLDNLIILVDKNGLQGFDKTANVLGDTADVRTWKAIGFETVEADGHNVDEILATVDQLTASSNGKPKVLIANTVKGKGVSYMENKLEWHYLPMTEAQYEQACADVNERYLLAQTTQA</sequence>